<reference evidence="1" key="1">
    <citation type="submission" date="2019-03" db="EMBL/GenBank/DDBJ databases">
        <title>WGS assembly of Setaria viridis.</title>
        <authorList>
            <person name="Huang P."/>
            <person name="Jenkins J."/>
            <person name="Grimwood J."/>
            <person name="Barry K."/>
            <person name="Healey A."/>
            <person name="Mamidi S."/>
            <person name="Sreedasyam A."/>
            <person name="Shu S."/>
            <person name="Feldman M."/>
            <person name="Wu J."/>
            <person name="Yu Y."/>
            <person name="Chen C."/>
            <person name="Johnson J."/>
            <person name="Rokhsar D."/>
            <person name="Baxter I."/>
            <person name="Schmutz J."/>
            <person name="Brutnell T."/>
            <person name="Kellogg E."/>
        </authorList>
    </citation>
    <scope>NUCLEOTIDE SEQUENCE [LARGE SCALE GENOMIC DNA]</scope>
</reference>
<name>A0A4U6WFM2_SETVI</name>
<evidence type="ECO:0000313" key="2">
    <source>
        <dbReference type="Proteomes" id="UP000298652"/>
    </source>
</evidence>
<dbReference type="OMA" id="AGQIRSH"/>
<dbReference type="Proteomes" id="UP000298652">
    <property type="component" value="Chromosome 1"/>
</dbReference>
<keyword evidence="2" id="KW-1185">Reference proteome</keyword>
<sequence>MASRTYPASDSLHCMFVQMKCNAQDEAVKFQRFTCRLKERDRIVHNTVLQVHPHHGPAAGQIGSQACLHSVEDPLGITDLAFLQKGENQVAEMRAGRGSVAIQHHLDGFLRFQVAFTLSVRLAFVQRPASFSLCACSCL</sequence>
<proteinExistence type="predicted"/>
<dbReference type="Gramene" id="TKW41601">
    <property type="protein sequence ID" value="TKW41601"/>
    <property type="gene ID" value="SEVIR_1G327566v2"/>
</dbReference>
<accession>A0A4U6WFM2</accession>
<dbReference type="EMBL" id="CM016552">
    <property type="protein sequence ID" value="TKW41601.1"/>
    <property type="molecule type" value="Genomic_DNA"/>
</dbReference>
<organism evidence="1 2">
    <name type="scientific">Setaria viridis</name>
    <name type="common">Green bristlegrass</name>
    <name type="synonym">Setaria italica subsp. viridis</name>
    <dbReference type="NCBI Taxonomy" id="4556"/>
    <lineage>
        <taxon>Eukaryota</taxon>
        <taxon>Viridiplantae</taxon>
        <taxon>Streptophyta</taxon>
        <taxon>Embryophyta</taxon>
        <taxon>Tracheophyta</taxon>
        <taxon>Spermatophyta</taxon>
        <taxon>Magnoliopsida</taxon>
        <taxon>Liliopsida</taxon>
        <taxon>Poales</taxon>
        <taxon>Poaceae</taxon>
        <taxon>PACMAD clade</taxon>
        <taxon>Panicoideae</taxon>
        <taxon>Panicodae</taxon>
        <taxon>Paniceae</taxon>
        <taxon>Cenchrinae</taxon>
        <taxon>Setaria</taxon>
    </lineage>
</organism>
<evidence type="ECO:0000313" key="1">
    <source>
        <dbReference type="EMBL" id="TKW41601.1"/>
    </source>
</evidence>
<gene>
    <name evidence="1" type="ORF">SEVIR_1G327566v2</name>
</gene>
<dbReference type="AlphaFoldDB" id="A0A4U6WFM2"/>
<protein>
    <submittedName>
        <fullName evidence="1">Uncharacterized protein</fullName>
    </submittedName>
</protein>